<proteinExistence type="predicted"/>
<dbReference type="EMBL" id="BAND01000005">
    <property type="protein sequence ID" value="GAJ27658.1"/>
    <property type="molecule type" value="Genomic_DNA"/>
</dbReference>
<comment type="subcellular location">
    <subcellularLocation>
        <location evidence="1">Cell envelope</location>
    </subcellularLocation>
</comment>
<dbReference type="OrthoDB" id="9787373at2"/>
<sequence length="557" mass="61335">MMRRWTREARLSLARLPGLGRAPDMPAHTLRDLWPGDATRGALMLRGVFRFDMRDYPLTVQDWEHKDLPVAVRRWLHGFTWLRDLRALGNDEARLQARAIVASWIDHLPTDPLIADAATTGERLAAWMGHFDFFAASADTLYRQRLMDRLLIEGRTIAALLPLPVQGWRGLSALRGLLAAALSIPSQSGFFSRFLRYLEQELDRLMLPDGCLADRSPEAQFQAVRELVEMNAMLRAAQIPPPPPLSAGLTRLCPVLRAMRHGDGGLALFNGASVHNGQTVETMLNLGARQKIVASAMPDGGFYRIANGKSLLIVDGGMPPPPGFDATAQAGTLSFEFSHGRQRVFVNCGSARTGAWAKALRATAAHTSLTLDNRSCIDFSPGGGVARRPGKVTATHVAQDGAHWLDLSHDGYRAPLGANWRRRLYLGRDGQELRGEETVEGERRVQMALRFHIHPDIPAQISDDQDEVLLTIDGAFWRFRQEGGALALEESVYLGDGDAVPALQIVVTAPSPDAAAIAEEEKEEEAVGETPASPRKPAAVERPFHHVVQWVFERAPD</sequence>
<reference evidence="5" key="1">
    <citation type="journal article" date="2014" name="FEMS Microbiol. Lett.">
        <title>Draft Genomic DNA Sequence of the Facultatively Methylotrophic Bacterium Acidomonas methanolica type strain MB58.</title>
        <authorList>
            <person name="Higashiura N."/>
            <person name="Hadano H."/>
            <person name="Hirakawa H."/>
            <person name="Matsutani M."/>
            <person name="Takabe S."/>
            <person name="Matsushita K."/>
            <person name="Azuma Y."/>
        </authorList>
    </citation>
    <scope>NUCLEOTIDE SEQUENCE [LARGE SCALE GENOMIC DNA]</scope>
    <source>
        <strain evidence="5">MB58</strain>
    </source>
</reference>
<dbReference type="InterPro" id="IPR008929">
    <property type="entry name" value="Chondroitin_lyas"/>
</dbReference>
<dbReference type="AlphaFoldDB" id="A0A023D0G9"/>
<comment type="caution">
    <text evidence="4">The sequence shown here is derived from an EMBL/GenBank/DDBJ whole genome shotgun (WGS) entry which is preliminary data.</text>
</comment>
<evidence type="ECO:0000313" key="4">
    <source>
        <dbReference type="EMBL" id="GAJ27658.1"/>
    </source>
</evidence>
<evidence type="ECO:0000313" key="5">
    <source>
        <dbReference type="Proteomes" id="UP000019760"/>
    </source>
</evidence>
<dbReference type="RefSeq" id="WP_081797356.1">
    <property type="nucleotide sequence ID" value="NZ_BAND01000005.1"/>
</dbReference>
<dbReference type="Proteomes" id="UP000019760">
    <property type="component" value="Unassembled WGS sequence"/>
</dbReference>
<evidence type="ECO:0000256" key="1">
    <source>
        <dbReference type="ARBA" id="ARBA00004196"/>
    </source>
</evidence>
<dbReference type="Gene3D" id="1.50.10.100">
    <property type="entry name" value="Chondroitin AC/alginate lyase"/>
    <property type="match status" value="1"/>
</dbReference>
<dbReference type="InterPro" id="IPR012480">
    <property type="entry name" value="Hepar_II_III_C"/>
</dbReference>
<dbReference type="GO" id="GO:0016829">
    <property type="term" value="F:lyase activity"/>
    <property type="evidence" value="ECO:0007669"/>
    <property type="project" value="InterPro"/>
</dbReference>
<feature type="domain" description="Heparinase II/III-like C-terminal" evidence="3">
    <location>
        <begin position="295"/>
        <end position="511"/>
    </location>
</feature>
<reference evidence="4 5" key="2">
    <citation type="journal article" date="2014" name="FEMS Microbiol. Lett.">
        <title>Draft genomic DNA sequence of the facultatively methylotrophic bacterium Acidomonas methanolica type strain MB58.</title>
        <authorList>
            <person name="Higashiura N."/>
            <person name="Hadano H."/>
            <person name="Hirakawa H."/>
            <person name="Matsutani M."/>
            <person name="Takabe S."/>
            <person name="Matsushita K."/>
            <person name="Azuma Y."/>
        </authorList>
    </citation>
    <scope>NUCLEOTIDE SEQUENCE [LARGE SCALE GENOMIC DNA]</scope>
    <source>
        <strain evidence="4 5">MB58</strain>
    </source>
</reference>
<name>A0A023D0G9_ACIMT</name>
<gene>
    <name evidence="4" type="ORF">Amme_005_046</name>
</gene>
<dbReference type="Gene3D" id="2.70.98.70">
    <property type="match status" value="1"/>
</dbReference>
<keyword evidence="5" id="KW-1185">Reference proteome</keyword>
<dbReference type="Pfam" id="PF07940">
    <property type="entry name" value="Hepar_II_III_C"/>
    <property type="match status" value="1"/>
</dbReference>
<evidence type="ECO:0000259" key="3">
    <source>
        <dbReference type="Pfam" id="PF07940"/>
    </source>
</evidence>
<organism evidence="4 5">
    <name type="scientific">Acidomonas methanolica NBRC 104435</name>
    <dbReference type="NCBI Taxonomy" id="1231351"/>
    <lineage>
        <taxon>Bacteria</taxon>
        <taxon>Pseudomonadati</taxon>
        <taxon>Pseudomonadota</taxon>
        <taxon>Alphaproteobacteria</taxon>
        <taxon>Acetobacterales</taxon>
        <taxon>Acetobacteraceae</taxon>
        <taxon>Acidomonas</taxon>
    </lineage>
</organism>
<evidence type="ECO:0000256" key="2">
    <source>
        <dbReference type="SAM" id="MobiDB-lite"/>
    </source>
</evidence>
<dbReference type="GO" id="GO:0030313">
    <property type="term" value="C:cell envelope"/>
    <property type="evidence" value="ECO:0007669"/>
    <property type="project" value="UniProtKB-SubCell"/>
</dbReference>
<protein>
    <recommendedName>
        <fullName evidence="3">Heparinase II/III-like C-terminal domain-containing protein</fullName>
    </recommendedName>
</protein>
<accession>A0A023D0G9</accession>
<feature type="region of interest" description="Disordered" evidence="2">
    <location>
        <begin position="519"/>
        <end position="539"/>
    </location>
</feature>